<gene>
    <name evidence="3" type="ORF">DWW10_02970</name>
</gene>
<sequence length="404" mass="46003">MIPRLASGKYCTGCLACVDTCKLGAINFCIKEDGHLYPVVTENKCIDCGQCTNVCIGIDDKYKTYQSHGRSTPFAGWSLDDIGRQNSASGGIFYALACYVISVGGYVIGAVLEKNEVKLVSTNEIECVKKMQNSKYQQPNTAGIYEEAKSILEKGYKLLFTGAPCHIAALFLYLRKRTYNNLITCDFICSGYPSLLPIKKTIAYFNPEAEIKSFRDKTNGWKNLGFIYELKLNCNNVVINCGSHNLTTAAFSSGLTQRYSCTHCQLCFSSRKSDLTIGDFWGEKRFAEQQRKGISLIIVHTPAIVSLIAKAKCFIQESSWEECLPYNPRIIDGKRRYVRFSPSRLFMVWLFRKNTYKNLCNFYYGETNVVNIFYKLYCKMTMYIHEYFSKRVIVFFLKANKNEN</sequence>
<evidence type="ECO:0000313" key="3">
    <source>
        <dbReference type="EMBL" id="RGV57049.1"/>
    </source>
</evidence>
<feature type="transmembrane region" description="Helical" evidence="1">
    <location>
        <begin position="92"/>
        <end position="112"/>
    </location>
</feature>
<dbReference type="PROSITE" id="PS51379">
    <property type="entry name" value="4FE4S_FER_2"/>
    <property type="match status" value="2"/>
</dbReference>
<proteinExistence type="predicted"/>
<evidence type="ECO:0000313" key="4">
    <source>
        <dbReference type="Proteomes" id="UP000283850"/>
    </source>
</evidence>
<reference evidence="3 4" key="1">
    <citation type="submission" date="2018-08" db="EMBL/GenBank/DDBJ databases">
        <title>A genome reference for cultivated species of the human gut microbiota.</title>
        <authorList>
            <person name="Zou Y."/>
            <person name="Xue W."/>
            <person name="Luo G."/>
        </authorList>
    </citation>
    <scope>NUCLEOTIDE SEQUENCE [LARGE SCALE GENOMIC DNA]</scope>
    <source>
        <strain evidence="3 4">AF14-32</strain>
    </source>
</reference>
<dbReference type="Pfam" id="PF04432">
    <property type="entry name" value="FrhB_FdhB_C"/>
    <property type="match status" value="1"/>
</dbReference>
<comment type="caution">
    <text evidence="3">The sequence shown here is derived from an EMBL/GenBank/DDBJ whole genome shotgun (WGS) entry which is preliminary data.</text>
</comment>
<organism evidence="3 4">
    <name type="scientific">Bacteroides intestinalis</name>
    <dbReference type="NCBI Taxonomy" id="329854"/>
    <lineage>
        <taxon>Bacteria</taxon>
        <taxon>Pseudomonadati</taxon>
        <taxon>Bacteroidota</taxon>
        <taxon>Bacteroidia</taxon>
        <taxon>Bacteroidales</taxon>
        <taxon>Bacteroidaceae</taxon>
        <taxon>Bacteroides</taxon>
    </lineage>
</organism>
<dbReference type="AlphaFoldDB" id="A0A412YI09"/>
<dbReference type="InterPro" id="IPR017896">
    <property type="entry name" value="4Fe4S_Fe-S-bd"/>
</dbReference>
<keyword evidence="1" id="KW-1133">Transmembrane helix</keyword>
<dbReference type="PANTHER" id="PTHR43193:SF2">
    <property type="entry name" value="POLYFERREDOXIN PROTEIN FWDF"/>
    <property type="match status" value="1"/>
</dbReference>
<evidence type="ECO:0000259" key="2">
    <source>
        <dbReference type="PROSITE" id="PS51379"/>
    </source>
</evidence>
<dbReference type="SUPFAM" id="SSF54862">
    <property type="entry name" value="4Fe-4S ferredoxins"/>
    <property type="match status" value="1"/>
</dbReference>
<name>A0A412YI09_9BACE</name>
<protein>
    <recommendedName>
        <fullName evidence="2">4Fe-4S ferredoxin-type domain-containing protein</fullName>
    </recommendedName>
</protein>
<evidence type="ECO:0000256" key="1">
    <source>
        <dbReference type="SAM" id="Phobius"/>
    </source>
</evidence>
<dbReference type="EMBL" id="QRZF01000002">
    <property type="protein sequence ID" value="RGV57049.1"/>
    <property type="molecule type" value="Genomic_DNA"/>
</dbReference>
<dbReference type="Gene3D" id="3.30.70.20">
    <property type="match status" value="1"/>
</dbReference>
<dbReference type="RefSeq" id="WP_022394356.1">
    <property type="nucleotide sequence ID" value="NZ_QRZF01000002.1"/>
</dbReference>
<keyword evidence="1" id="KW-0472">Membrane</keyword>
<dbReference type="InterPro" id="IPR007525">
    <property type="entry name" value="FrhB_FdhB_C"/>
</dbReference>
<feature type="domain" description="4Fe-4S ferredoxin-type" evidence="2">
    <location>
        <begin position="1"/>
        <end position="31"/>
    </location>
</feature>
<feature type="domain" description="4Fe-4S ferredoxin-type" evidence="2">
    <location>
        <begin position="36"/>
        <end position="55"/>
    </location>
</feature>
<dbReference type="Proteomes" id="UP000283850">
    <property type="component" value="Unassembled WGS sequence"/>
</dbReference>
<dbReference type="PANTHER" id="PTHR43193">
    <property type="match status" value="1"/>
</dbReference>
<dbReference type="InterPro" id="IPR052977">
    <property type="entry name" value="Polyferredoxin-like_ET"/>
</dbReference>
<accession>A0A412YI09</accession>
<keyword evidence="1" id="KW-0812">Transmembrane</keyword>